<gene>
    <name evidence="1" type="ORF">S12H4_40790</name>
</gene>
<name>X1UUA7_9ZZZZ</name>
<protein>
    <recommendedName>
        <fullName evidence="2">ASCH domain-containing protein</fullName>
    </recommendedName>
</protein>
<dbReference type="EMBL" id="BARW01024792">
    <property type="protein sequence ID" value="GAI95939.1"/>
    <property type="molecule type" value="Genomic_DNA"/>
</dbReference>
<sequence length="105" mass="12261">MRKASFRVRRVYFDKIVAGEKKEEIRSYTEFWFKRLISGGQPEVTVFLCGKDVHRRRIKSVYIEFPEKVLGRPLSLQGLQDLYTESCIIVELGEEVGWVNTSTCI</sequence>
<proteinExistence type="predicted"/>
<reference evidence="1" key="1">
    <citation type="journal article" date="2014" name="Front. Microbiol.">
        <title>High frequency of phylogenetically diverse reductive dehalogenase-homologous genes in deep subseafloor sedimentary metagenomes.</title>
        <authorList>
            <person name="Kawai M."/>
            <person name="Futagami T."/>
            <person name="Toyoda A."/>
            <person name="Takaki Y."/>
            <person name="Nishi S."/>
            <person name="Hori S."/>
            <person name="Arai W."/>
            <person name="Tsubouchi T."/>
            <person name="Morono Y."/>
            <person name="Uchiyama I."/>
            <person name="Ito T."/>
            <person name="Fujiyama A."/>
            <person name="Inagaki F."/>
            <person name="Takami H."/>
        </authorList>
    </citation>
    <scope>NUCLEOTIDE SEQUENCE</scope>
    <source>
        <strain evidence="1">Expedition CK06-06</strain>
    </source>
</reference>
<organism evidence="1">
    <name type="scientific">marine sediment metagenome</name>
    <dbReference type="NCBI Taxonomy" id="412755"/>
    <lineage>
        <taxon>unclassified sequences</taxon>
        <taxon>metagenomes</taxon>
        <taxon>ecological metagenomes</taxon>
    </lineage>
</organism>
<comment type="caution">
    <text evidence="1">The sequence shown here is derived from an EMBL/GenBank/DDBJ whole genome shotgun (WGS) entry which is preliminary data.</text>
</comment>
<evidence type="ECO:0000313" key="1">
    <source>
        <dbReference type="EMBL" id="GAI95939.1"/>
    </source>
</evidence>
<dbReference type="AlphaFoldDB" id="X1UUA7"/>
<evidence type="ECO:0008006" key="2">
    <source>
        <dbReference type="Google" id="ProtNLM"/>
    </source>
</evidence>
<accession>X1UUA7</accession>